<organism evidence="1 2">
    <name type="scientific">Nonlabens ulvanivorans</name>
    <name type="common">Persicivirga ulvanivorans</name>
    <dbReference type="NCBI Taxonomy" id="906888"/>
    <lineage>
        <taxon>Bacteria</taxon>
        <taxon>Pseudomonadati</taxon>
        <taxon>Bacteroidota</taxon>
        <taxon>Flavobacteriia</taxon>
        <taxon>Flavobacteriales</taxon>
        <taxon>Flavobacteriaceae</taxon>
        <taxon>Nonlabens</taxon>
    </lineage>
</organism>
<dbReference type="InterPro" id="IPR007814">
    <property type="entry name" value="PaaA_PaaC"/>
</dbReference>
<protein>
    <submittedName>
        <fullName evidence="1">Phenylacetate-CoA oxygenase</fullName>
    </submittedName>
</protein>
<dbReference type="Gene3D" id="1.20.1260.10">
    <property type="match status" value="1"/>
</dbReference>
<proteinExistence type="predicted"/>
<dbReference type="AlphaFoldDB" id="A0A081DDV1"/>
<gene>
    <name evidence="1" type="ORF">JCM19296_2701</name>
</gene>
<dbReference type="PANTHER" id="PTHR30458">
    <property type="entry name" value="PHENYLACETIC ACID DEGRADATION PROTEIN PAA"/>
    <property type="match status" value="1"/>
</dbReference>
<dbReference type="InterPro" id="IPR009078">
    <property type="entry name" value="Ferritin-like_SF"/>
</dbReference>
<dbReference type="SUPFAM" id="SSF47240">
    <property type="entry name" value="Ferritin-like"/>
    <property type="match status" value="1"/>
</dbReference>
<dbReference type="EMBL" id="BBLG01000006">
    <property type="protein sequence ID" value="GAK77097.1"/>
    <property type="molecule type" value="Genomic_DNA"/>
</dbReference>
<name>A0A081DDV1_NONUL</name>
<dbReference type="Pfam" id="PF05138">
    <property type="entry name" value="PaaA_PaaC"/>
    <property type="match status" value="1"/>
</dbReference>
<comment type="caution">
    <text evidence="1">The sequence shown here is derived from an EMBL/GenBank/DDBJ whole genome shotgun (WGS) entry which is preliminary data.</text>
</comment>
<dbReference type="GO" id="GO:0005829">
    <property type="term" value="C:cytosol"/>
    <property type="evidence" value="ECO:0007669"/>
    <property type="project" value="TreeGrafter"/>
</dbReference>
<dbReference type="Proteomes" id="UP000028980">
    <property type="component" value="Unassembled WGS sequence"/>
</dbReference>
<dbReference type="PANTHER" id="PTHR30458:SF0">
    <property type="entry name" value="1,2-PHENYLACETYL-COA EPOXIDASE, SUBUNIT C"/>
    <property type="match status" value="1"/>
</dbReference>
<dbReference type="NCBIfam" id="TIGR02158">
    <property type="entry name" value="PA_CoA_Oxy3"/>
    <property type="match status" value="1"/>
</dbReference>
<dbReference type="PIRSF" id="PIRSF037834">
    <property type="entry name" value="PA_CoA_Oase3"/>
    <property type="match status" value="1"/>
</dbReference>
<dbReference type="InterPro" id="IPR011882">
    <property type="entry name" value="PaaC"/>
</dbReference>
<dbReference type="GO" id="GO:0010124">
    <property type="term" value="P:phenylacetate catabolic process"/>
    <property type="evidence" value="ECO:0007669"/>
    <property type="project" value="InterPro"/>
</dbReference>
<dbReference type="InterPro" id="IPR012347">
    <property type="entry name" value="Ferritin-like"/>
</dbReference>
<evidence type="ECO:0000313" key="1">
    <source>
        <dbReference type="EMBL" id="GAK77097.1"/>
    </source>
</evidence>
<evidence type="ECO:0000313" key="2">
    <source>
        <dbReference type="Proteomes" id="UP000028980"/>
    </source>
</evidence>
<reference evidence="1 2" key="1">
    <citation type="journal article" date="2014" name="Genome Announc.">
        <title>Draft Genome Sequences of Marine Flavobacterium Nonlabens Strains NR17, NR24, NR27, NR32, NR33, and Ara13.</title>
        <authorList>
            <person name="Nakanishi M."/>
            <person name="Meirelles P."/>
            <person name="Suzuki R."/>
            <person name="Takatani N."/>
            <person name="Mino S."/>
            <person name="Suda W."/>
            <person name="Oshima K."/>
            <person name="Hattori M."/>
            <person name="Ohkuma M."/>
            <person name="Hosokawa M."/>
            <person name="Miyashita K."/>
            <person name="Thompson F.L."/>
            <person name="Niwa A."/>
            <person name="Sawabe T."/>
            <person name="Sawabe T."/>
        </authorList>
    </citation>
    <scope>NUCLEOTIDE SEQUENCE [LARGE SCALE GENOMIC DNA]</scope>
    <source>
        <strain evidence="2">JCM19296</strain>
    </source>
</reference>
<accession>A0A081DDV1</accession>
<sequence length="281" mass="32228">METISNSKTKAISNSAVPIKELNPQFLESTENKQHLIDYLLGVADNYLILGQRLGELCGHGPNLEPDIALTNISLDMLGQVRSFYQYIAQLRGDKSTEDDIAFLRKEREYKNVLLVEQPNTDFGYVIVRQFFFDVYNRMFLGALQQSADETLRALAFKGIKEASYHERFSGDWLKRLGDGTEESKTRVQQAVNDLWIYTDELFHTTKADDAMIEAGVAPDMLQLKEYYYDKVGELLSTATLEIPEVEYFQKGGKEGLHSEHMGYILADMQYMQRAYPDSKW</sequence>
<dbReference type="InterPro" id="IPR052703">
    <property type="entry name" value="Aromatic_CoA_ox/epox"/>
</dbReference>